<evidence type="ECO:0000313" key="2">
    <source>
        <dbReference type="EMBL" id="GIZ05077.1"/>
    </source>
</evidence>
<dbReference type="AlphaFoldDB" id="A0AAV4YFY7"/>
<keyword evidence="1" id="KW-1133">Transmembrane helix</keyword>
<sequence length="93" mass="10633">MLPKSEAVSSFRLATVLATDLLSTYLELAFLQHPATTSVIPKMKWMLSIFSSAQPYLLKVSVDDTGKWENLWANAEFFFFVFCSLCSFYFKCL</sequence>
<proteinExistence type="predicted"/>
<protein>
    <submittedName>
        <fullName evidence="2">Uncharacterized protein</fullName>
    </submittedName>
</protein>
<organism evidence="2 3">
    <name type="scientific">Caerostris extrusa</name>
    <name type="common">Bark spider</name>
    <name type="synonym">Caerostris bankana</name>
    <dbReference type="NCBI Taxonomy" id="172846"/>
    <lineage>
        <taxon>Eukaryota</taxon>
        <taxon>Metazoa</taxon>
        <taxon>Ecdysozoa</taxon>
        <taxon>Arthropoda</taxon>
        <taxon>Chelicerata</taxon>
        <taxon>Arachnida</taxon>
        <taxon>Araneae</taxon>
        <taxon>Araneomorphae</taxon>
        <taxon>Entelegynae</taxon>
        <taxon>Araneoidea</taxon>
        <taxon>Araneidae</taxon>
        <taxon>Caerostris</taxon>
    </lineage>
</organism>
<keyword evidence="1" id="KW-0812">Transmembrane</keyword>
<keyword evidence="1" id="KW-0472">Membrane</keyword>
<feature type="transmembrane region" description="Helical" evidence="1">
    <location>
        <begin position="71"/>
        <end position="90"/>
    </location>
</feature>
<evidence type="ECO:0000313" key="3">
    <source>
        <dbReference type="Proteomes" id="UP001054945"/>
    </source>
</evidence>
<name>A0AAV4YFY7_CAEEX</name>
<comment type="caution">
    <text evidence="2">The sequence shown here is derived from an EMBL/GenBank/DDBJ whole genome shotgun (WGS) entry which is preliminary data.</text>
</comment>
<dbReference type="Proteomes" id="UP001054945">
    <property type="component" value="Unassembled WGS sequence"/>
</dbReference>
<evidence type="ECO:0000256" key="1">
    <source>
        <dbReference type="SAM" id="Phobius"/>
    </source>
</evidence>
<reference evidence="2 3" key="1">
    <citation type="submission" date="2021-06" db="EMBL/GenBank/DDBJ databases">
        <title>Caerostris extrusa draft genome.</title>
        <authorList>
            <person name="Kono N."/>
            <person name="Arakawa K."/>
        </authorList>
    </citation>
    <scope>NUCLEOTIDE SEQUENCE [LARGE SCALE GENOMIC DNA]</scope>
</reference>
<keyword evidence="3" id="KW-1185">Reference proteome</keyword>
<gene>
    <name evidence="2" type="ORF">CEXT_494281</name>
</gene>
<dbReference type="EMBL" id="BPLR01019200">
    <property type="protein sequence ID" value="GIZ05077.1"/>
    <property type="molecule type" value="Genomic_DNA"/>
</dbReference>
<accession>A0AAV4YFY7</accession>